<keyword evidence="1" id="KW-0472">Membrane</keyword>
<feature type="transmembrane region" description="Helical" evidence="1">
    <location>
        <begin position="12"/>
        <end position="29"/>
    </location>
</feature>
<accession>A0A1Y0ISD8</accession>
<organism evidence="2 3">
    <name type="scientific">Tumebacillus avium</name>
    <dbReference type="NCBI Taxonomy" id="1903704"/>
    <lineage>
        <taxon>Bacteria</taxon>
        <taxon>Bacillati</taxon>
        <taxon>Bacillota</taxon>
        <taxon>Bacilli</taxon>
        <taxon>Bacillales</taxon>
        <taxon>Alicyclobacillaceae</taxon>
        <taxon>Tumebacillus</taxon>
    </lineage>
</organism>
<evidence type="ECO:0000313" key="2">
    <source>
        <dbReference type="EMBL" id="ARU62283.1"/>
    </source>
</evidence>
<feature type="transmembrane region" description="Helical" evidence="1">
    <location>
        <begin position="293"/>
        <end position="313"/>
    </location>
</feature>
<feature type="transmembrane region" description="Helical" evidence="1">
    <location>
        <begin position="78"/>
        <end position="102"/>
    </location>
</feature>
<feature type="transmembrane region" description="Helical" evidence="1">
    <location>
        <begin position="225"/>
        <end position="244"/>
    </location>
</feature>
<feature type="transmembrane region" description="Helical" evidence="1">
    <location>
        <begin position="199"/>
        <end position="219"/>
    </location>
</feature>
<keyword evidence="1" id="KW-0812">Transmembrane</keyword>
<feature type="transmembrane region" description="Helical" evidence="1">
    <location>
        <begin position="171"/>
        <end position="192"/>
    </location>
</feature>
<dbReference type="EMBL" id="CP021434">
    <property type="protein sequence ID" value="ARU62283.1"/>
    <property type="molecule type" value="Genomic_DNA"/>
</dbReference>
<evidence type="ECO:0000313" key="3">
    <source>
        <dbReference type="Proteomes" id="UP000195437"/>
    </source>
</evidence>
<keyword evidence="3" id="KW-1185">Reference proteome</keyword>
<evidence type="ECO:0000256" key="1">
    <source>
        <dbReference type="SAM" id="Phobius"/>
    </source>
</evidence>
<dbReference type="OrthoDB" id="235490at2"/>
<sequence>MENVWLRSAGFDVSWLIIPITAVLLLLPLDGAPQGVIAAVALGSLLLSGVHIGTNWTLLFRDGTFWRHDPMRYVHMGWLILIGSAVLSAWNLSLFMSVYVYWGLWHFARQHWGIAMLYKAKVGKGSKRDYQADKVLVHLLLFLPLLIQFARPGEFGFYTITLYRFHLPEEAAFLLTVLYGILLVFWLLFAGWRWLHGTLNLPAFWTMLSAVAAFGVIYFCTDSFLLMYALISIPHSLQYIGLALHYHDGKNKRIKRWAKGRQTRFFAKFWGFTMLYTVIAVVLVRFNEAHHSPLVYGLLGLTIFHFWVELFSWRPKHNPELRDSLGL</sequence>
<feature type="transmembrane region" description="Helical" evidence="1">
    <location>
        <begin position="36"/>
        <end position="58"/>
    </location>
</feature>
<keyword evidence="1" id="KW-1133">Transmembrane helix</keyword>
<feature type="transmembrane region" description="Helical" evidence="1">
    <location>
        <begin position="265"/>
        <end position="287"/>
    </location>
</feature>
<dbReference type="KEGG" id="tum:CBW65_15630"/>
<dbReference type="RefSeq" id="WP_087457647.1">
    <property type="nucleotide sequence ID" value="NZ_CP021434.1"/>
</dbReference>
<proteinExistence type="predicted"/>
<protein>
    <submittedName>
        <fullName evidence="2">Uncharacterized protein</fullName>
    </submittedName>
</protein>
<gene>
    <name evidence="2" type="ORF">CBW65_15630</name>
</gene>
<reference evidence="3" key="1">
    <citation type="submission" date="2017-05" db="EMBL/GenBank/DDBJ databases">
        <authorList>
            <person name="Sung H."/>
        </authorList>
    </citation>
    <scope>NUCLEOTIDE SEQUENCE [LARGE SCALE GENOMIC DNA]</scope>
    <source>
        <strain evidence="3">AR23208</strain>
    </source>
</reference>
<dbReference type="Proteomes" id="UP000195437">
    <property type="component" value="Chromosome"/>
</dbReference>
<name>A0A1Y0ISD8_9BACL</name>
<dbReference type="AlphaFoldDB" id="A0A1Y0ISD8"/>